<dbReference type="Proteomes" id="UP000054937">
    <property type="component" value="Unassembled WGS sequence"/>
</dbReference>
<dbReference type="AlphaFoldDB" id="A0A0V0R4E2"/>
<accession>A0A0V0R4E2</accession>
<comment type="caution">
    <text evidence="1">The sequence shown here is derived from an EMBL/GenBank/DDBJ whole genome shotgun (WGS) entry which is preliminary data.</text>
</comment>
<evidence type="ECO:0000313" key="2">
    <source>
        <dbReference type="Proteomes" id="UP000054937"/>
    </source>
</evidence>
<reference evidence="1 2" key="1">
    <citation type="journal article" date="2015" name="Sci. Rep.">
        <title>Genome of the facultative scuticociliatosis pathogen Pseudocohnilembus persalinus provides insight into its virulence through horizontal gene transfer.</title>
        <authorList>
            <person name="Xiong J."/>
            <person name="Wang G."/>
            <person name="Cheng J."/>
            <person name="Tian M."/>
            <person name="Pan X."/>
            <person name="Warren A."/>
            <person name="Jiang C."/>
            <person name="Yuan D."/>
            <person name="Miao W."/>
        </authorList>
    </citation>
    <scope>NUCLEOTIDE SEQUENCE [LARGE SCALE GENOMIC DNA]</scope>
    <source>
        <strain evidence="1">36N120E</strain>
    </source>
</reference>
<protein>
    <submittedName>
        <fullName evidence="1">Uncharacterized protein</fullName>
    </submittedName>
</protein>
<dbReference type="EMBL" id="LDAU01000052">
    <property type="protein sequence ID" value="KRX09346.1"/>
    <property type="molecule type" value="Genomic_DNA"/>
</dbReference>
<dbReference type="InParanoid" id="A0A0V0R4E2"/>
<organism evidence="1 2">
    <name type="scientific">Pseudocohnilembus persalinus</name>
    <name type="common">Ciliate</name>
    <dbReference type="NCBI Taxonomy" id="266149"/>
    <lineage>
        <taxon>Eukaryota</taxon>
        <taxon>Sar</taxon>
        <taxon>Alveolata</taxon>
        <taxon>Ciliophora</taxon>
        <taxon>Intramacronucleata</taxon>
        <taxon>Oligohymenophorea</taxon>
        <taxon>Scuticociliatia</taxon>
        <taxon>Philasterida</taxon>
        <taxon>Pseudocohnilembidae</taxon>
        <taxon>Pseudocohnilembus</taxon>
    </lineage>
</organism>
<evidence type="ECO:0000313" key="1">
    <source>
        <dbReference type="EMBL" id="KRX09346.1"/>
    </source>
</evidence>
<name>A0A0V0R4E2_PSEPJ</name>
<gene>
    <name evidence="1" type="ORF">PPERSA_09230</name>
</gene>
<sequence>MSEKLDIKEAVDIVTNFVLEILKNKKIRDFSKNNNKLPINSDKIDKLGEKYLIEGIPLNNKKPRVLRVNRISANKFQMFYGNQYQEILSDIFQLSIQTNLKSADNMSIFNLVRVFFMNDNKWSAEYLDFGFSLGKQNQETKYNQQNLNQQIQFNNSKMYFQSFQDVIKDSVQQIAIQQMNNKKFVKTMLKLFVAIKFSQQIKMQKIKLLSVISLKKILNLVKNVNNSAKLFTRKLNFYLYRLKNDEYEQYKWMIDNINNLQIFDNRSLQNIQFNFQ</sequence>
<proteinExistence type="predicted"/>
<keyword evidence="2" id="KW-1185">Reference proteome</keyword>